<dbReference type="InParanoid" id="A0A423PKG8"/>
<dbReference type="EMBL" id="AYKG01000038">
    <property type="protein sequence ID" value="ROO26095.1"/>
    <property type="molecule type" value="Genomic_DNA"/>
</dbReference>
<evidence type="ECO:0000256" key="1">
    <source>
        <dbReference type="SAM" id="Phobius"/>
    </source>
</evidence>
<evidence type="ECO:0000313" key="3">
    <source>
        <dbReference type="Proteomes" id="UP000285310"/>
    </source>
</evidence>
<keyword evidence="1" id="KW-0472">Membrane</keyword>
<protein>
    <submittedName>
        <fullName evidence="2">Uncharacterized protein</fullName>
    </submittedName>
</protein>
<gene>
    <name evidence="2" type="ORF">SAJA_11715</name>
</gene>
<comment type="caution">
    <text evidence="2">The sequence shown here is derived from an EMBL/GenBank/DDBJ whole genome shotgun (WGS) entry which is preliminary data.</text>
</comment>
<sequence length="170" mass="19660">MWLALGLLLFFAWLIHTDIQLDRESKAFPAYANAKNTLRNIEQRLEAIDNGMPEQNKLSWVSQDLSAGKERSLLQKIAKRHRKTIADFQALNVSSDISETMDVFQRTDVRCLGVIYIFFTVSMLIFGFTGWKRKVHDVDMELRAIDLTARKKELEKLELELAEKRGVSNE</sequence>
<name>A0A423PKG8_9GAMM</name>
<feature type="transmembrane region" description="Helical" evidence="1">
    <location>
        <begin position="113"/>
        <end position="131"/>
    </location>
</feature>
<dbReference type="Proteomes" id="UP000285310">
    <property type="component" value="Unassembled WGS sequence"/>
</dbReference>
<proteinExistence type="predicted"/>
<keyword evidence="1" id="KW-1133">Transmembrane helix</keyword>
<reference evidence="2 3" key="1">
    <citation type="submission" date="2013-10" db="EMBL/GenBank/DDBJ databases">
        <title>Salinisphaera japonica YTM-1 Genome Sequencing.</title>
        <authorList>
            <person name="Lai Q."/>
            <person name="Li C."/>
            <person name="Shao Z."/>
        </authorList>
    </citation>
    <scope>NUCLEOTIDE SEQUENCE [LARGE SCALE GENOMIC DNA]</scope>
    <source>
        <strain evidence="2 3">YTM-1</strain>
    </source>
</reference>
<accession>A0A423PKG8</accession>
<keyword evidence="3" id="KW-1185">Reference proteome</keyword>
<keyword evidence="1" id="KW-0812">Transmembrane</keyword>
<dbReference type="AlphaFoldDB" id="A0A423PKG8"/>
<evidence type="ECO:0000313" key="2">
    <source>
        <dbReference type="EMBL" id="ROO26095.1"/>
    </source>
</evidence>
<organism evidence="2 3">
    <name type="scientific">Salinisphaera japonica YTM-1</name>
    <dbReference type="NCBI Taxonomy" id="1209778"/>
    <lineage>
        <taxon>Bacteria</taxon>
        <taxon>Pseudomonadati</taxon>
        <taxon>Pseudomonadota</taxon>
        <taxon>Gammaproteobacteria</taxon>
        <taxon>Salinisphaerales</taxon>
        <taxon>Salinisphaeraceae</taxon>
        <taxon>Salinisphaera</taxon>
    </lineage>
</organism>